<dbReference type="Proteomes" id="UP000018201">
    <property type="component" value="Unassembled WGS sequence"/>
</dbReference>
<dbReference type="EMBL" id="HG693380">
    <property type="protein sequence ID" value="CDI85100.1"/>
    <property type="molecule type" value="Genomic_DNA"/>
</dbReference>
<accession>U6GY48</accession>
<dbReference type="InterPro" id="IPR036259">
    <property type="entry name" value="MFS_trans_sf"/>
</dbReference>
<keyword evidence="4" id="KW-1185">Reference proteome</keyword>
<keyword evidence="2" id="KW-0472">Membrane</keyword>
<evidence type="ECO:0008006" key="5">
    <source>
        <dbReference type="Google" id="ProtNLM"/>
    </source>
</evidence>
<protein>
    <recommendedName>
        <fullName evidence="5">Major facilitator superfamily (MFS) profile domain-containing protein</fullName>
    </recommendedName>
</protein>
<feature type="compositionally biased region" description="Polar residues" evidence="1">
    <location>
        <begin position="97"/>
        <end position="112"/>
    </location>
</feature>
<gene>
    <name evidence="3" type="ORF">EPH_0014260</name>
</gene>
<feature type="transmembrane region" description="Helical" evidence="2">
    <location>
        <begin position="27"/>
        <end position="48"/>
    </location>
</feature>
<sequence>MLPPLTGIQIDAVSPNLRTLASGISMFFYNILGYALGAFLPGVAMDLFHGGDVLGLRLVLLWSVFGLLFSLITALYAWRLERRAAAAASRELELSVRPTTESPPFTAPTPQANRPKRPRGARGFVPITMDSVWQQQQP</sequence>
<dbReference type="OrthoDB" id="331466at2759"/>
<feature type="region of interest" description="Disordered" evidence="1">
    <location>
        <begin position="91"/>
        <end position="123"/>
    </location>
</feature>
<keyword evidence="2" id="KW-1133">Transmembrane helix</keyword>
<evidence type="ECO:0000256" key="1">
    <source>
        <dbReference type="SAM" id="MobiDB-lite"/>
    </source>
</evidence>
<evidence type="ECO:0000313" key="4">
    <source>
        <dbReference type="Proteomes" id="UP000018201"/>
    </source>
</evidence>
<keyword evidence="2" id="KW-0812">Transmembrane</keyword>
<organism evidence="3 4">
    <name type="scientific">Eimeria praecox</name>
    <dbReference type="NCBI Taxonomy" id="51316"/>
    <lineage>
        <taxon>Eukaryota</taxon>
        <taxon>Sar</taxon>
        <taxon>Alveolata</taxon>
        <taxon>Apicomplexa</taxon>
        <taxon>Conoidasida</taxon>
        <taxon>Coccidia</taxon>
        <taxon>Eucoccidiorida</taxon>
        <taxon>Eimeriorina</taxon>
        <taxon>Eimeriidae</taxon>
        <taxon>Eimeria</taxon>
    </lineage>
</organism>
<feature type="transmembrane region" description="Helical" evidence="2">
    <location>
        <begin position="54"/>
        <end position="78"/>
    </location>
</feature>
<reference evidence="3" key="2">
    <citation type="submission" date="2013-10" db="EMBL/GenBank/DDBJ databases">
        <authorList>
            <person name="Aslett M."/>
        </authorList>
    </citation>
    <scope>NUCLEOTIDE SEQUENCE [LARGE SCALE GENOMIC DNA]</scope>
    <source>
        <strain evidence="3">Houghton</strain>
    </source>
</reference>
<evidence type="ECO:0000256" key="2">
    <source>
        <dbReference type="SAM" id="Phobius"/>
    </source>
</evidence>
<dbReference type="VEuPathDB" id="ToxoDB:EPH_0014260"/>
<reference evidence="3" key="1">
    <citation type="submission" date="2013-10" db="EMBL/GenBank/DDBJ databases">
        <title>Genomic analysis of the causative agents of coccidiosis in chickens.</title>
        <authorList>
            <person name="Reid A.J."/>
            <person name="Blake D."/>
            <person name="Billington K."/>
            <person name="Browne H."/>
            <person name="Dunn M."/>
            <person name="Hung S."/>
            <person name="Kawahara F."/>
            <person name="Miranda-Saavedra D."/>
            <person name="Mourier T."/>
            <person name="Nagra H."/>
            <person name="Otto T.D."/>
            <person name="Rawlings N."/>
            <person name="Sanchez A."/>
            <person name="Sanders M."/>
            <person name="Subramaniam C."/>
            <person name="Tay Y."/>
            <person name="Dear P."/>
            <person name="Doerig C."/>
            <person name="Gruber A."/>
            <person name="Parkinson J."/>
            <person name="Shirley M."/>
            <person name="Wan K.L."/>
            <person name="Berriman M."/>
            <person name="Tomley F."/>
            <person name="Pain A."/>
        </authorList>
    </citation>
    <scope>NUCLEOTIDE SEQUENCE [LARGE SCALE GENOMIC DNA]</scope>
    <source>
        <strain evidence="3">Houghton</strain>
    </source>
</reference>
<evidence type="ECO:0000313" key="3">
    <source>
        <dbReference type="EMBL" id="CDI85100.1"/>
    </source>
</evidence>
<dbReference type="SUPFAM" id="SSF103473">
    <property type="entry name" value="MFS general substrate transporter"/>
    <property type="match status" value="1"/>
</dbReference>
<name>U6GY48_9EIME</name>
<proteinExistence type="predicted"/>
<dbReference type="AlphaFoldDB" id="U6GY48"/>